<feature type="region of interest" description="Disordered" evidence="1">
    <location>
        <begin position="76"/>
        <end position="108"/>
    </location>
</feature>
<feature type="chain" id="PRO_5038011889" evidence="2">
    <location>
        <begin position="29"/>
        <end position="143"/>
    </location>
</feature>
<evidence type="ECO:0000256" key="1">
    <source>
        <dbReference type="SAM" id="MobiDB-lite"/>
    </source>
</evidence>
<reference evidence="3" key="2">
    <citation type="submission" date="2020-10" db="EMBL/GenBank/DDBJ databases">
        <authorList>
            <person name="Cooper E.A."/>
            <person name="Brenton Z.W."/>
            <person name="Flinn B.S."/>
            <person name="Jenkins J."/>
            <person name="Shu S."/>
            <person name="Flowers D."/>
            <person name="Luo F."/>
            <person name="Wang Y."/>
            <person name="Xia P."/>
            <person name="Barry K."/>
            <person name="Daum C."/>
            <person name="Lipzen A."/>
            <person name="Yoshinaga Y."/>
            <person name="Schmutz J."/>
            <person name="Saski C."/>
            <person name="Vermerris W."/>
            <person name="Kresovich S."/>
        </authorList>
    </citation>
    <scope>NUCLEOTIDE SEQUENCE</scope>
</reference>
<evidence type="ECO:0000313" key="3">
    <source>
        <dbReference type="EMBL" id="KAG0524873.1"/>
    </source>
</evidence>
<gene>
    <name evidence="3" type="ORF">BDA96_06G005500</name>
</gene>
<accession>A0A921QMQ5</accession>
<keyword evidence="2" id="KW-0732">Signal</keyword>
<dbReference type="AlphaFoldDB" id="A0A921QMQ5"/>
<sequence>MAGLSSTVPLLLILVVLLLAVTSPPSQAHASRLHQVVDVVADPPLSSSSSSVETDDKVGADTDVLIIHTSKREHVAEDGHSDHFSLQAPTPSAAPASPPEGGGLDGDLGEFFAELRRKFWRYDEPYVPPHVISGHRAPDLNLH</sequence>
<reference evidence="3" key="1">
    <citation type="journal article" date="2019" name="BMC Genomics">
        <title>A new reference genome for Sorghum bicolor reveals high levels of sequence similarity between sweet and grain genotypes: implications for the genetics of sugar metabolism.</title>
        <authorList>
            <person name="Cooper E.A."/>
            <person name="Brenton Z.W."/>
            <person name="Flinn B.S."/>
            <person name="Jenkins J."/>
            <person name="Shu S."/>
            <person name="Flowers D."/>
            <person name="Luo F."/>
            <person name="Wang Y."/>
            <person name="Xia P."/>
            <person name="Barry K."/>
            <person name="Daum C."/>
            <person name="Lipzen A."/>
            <person name="Yoshinaga Y."/>
            <person name="Schmutz J."/>
            <person name="Saski C."/>
            <person name="Vermerris W."/>
            <person name="Kresovich S."/>
        </authorList>
    </citation>
    <scope>NUCLEOTIDE SEQUENCE</scope>
</reference>
<comment type="caution">
    <text evidence="3">The sequence shown here is derived from an EMBL/GenBank/DDBJ whole genome shotgun (WGS) entry which is preliminary data.</text>
</comment>
<organism evidence="3 4">
    <name type="scientific">Sorghum bicolor</name>
    <name type="common">Sorghum</name>
    <name type="synonym">Sorghum vulgare</name>
    <dbReference type="NCBI Taxonomy" id="4558"/>
    <lineage>
        <taxon>Eukaryota</taxon>
        <taxon>Viridiplantae</taxon>
        <taxon>Streptophyta</taxon>
        <taxon>Embryophyta</taxon>
        <taxon>Tracheophyta</taxon>
        <taxon>Spermatophyta</taxon>
        <taxon>Magnoliopsida</taxon>
        <taxon>Liliopsida</taxon>
        <taxon>Poales</taxon>
        <taxon>Poaceae</taxon>
        <taxon>PACMAD clade</taxon>
        <taxon>Panicoideae</taxon>
        <taxon>Andropogonodae</taxon>
        <taxon>Andropogoneae</taxon>
        <taxon>Sorghinae</taxon>
        <taxon>Sorghum</taxon>
    </lineage>
</organism>
<proteinExistence type="predicted"/>
<protein>
    <submittedName>
        <fullName evidence="3">Uncharacterized protein</fullName>
    </submittedName>
</protein>
<name>A0A921QMQ5_SORBI</name>
<evidence type="ECO:0000256" key="2">
    <source>
        <dbReference type="SAM" id="SignalP"/>
    </source>
</evidence>
<dbReference type="Proteomes" id="UP000807115">
    <property type="component" value="Chromosome 6"/>
</dbReference>
<evidence type="ECO:0000313" key="4">
    <source>
        <dbReference type="Proteomes" id="UP000807115"/>
    </source>
</evidence>
<feature type="signal peptide" evidence="2">
    <location>
        <begin position="1"/>
        <end position="28"/>
    </location>
</feature>
<dbReference type="EMBL" id="CM027685">
    <property type="protein sequence ID" value="KAG0524873.1"/>
    <property type="molecule type" value="Genomic_DNA"/>
</dbReference>